<comment type="caution">
    <text evidence="1">The sequence shown here is derived from an EMBL/GenBank/DDBJ whole genome shotgun (WGS) entry which is preliminary data.</text>
</comment>
<organism evidence="1 2">
    <name type="scientific">Alligator mississippiensis</name>
    <name type="common">American alligator</name>
    <dbReference type="NCBI Taxonomy" id="8496"/>
    <lineage>
        <taxon>Eukaryota</taxon>
        <taxon>Metazoa</taxon>
        <taxon>Chordata</taxon>
        <taxon>Craniata</taxon>
        <taxon>Vertebrata</taxon>
        <taxon>Euteleostomi</taxon>
        <taxon>Archelosauria</taxon>
        <taxon>Archosauria</taxon>
        <taxon>Crocodylia</taxon>
        <taxon>Alligatoridae</taxon>
        <taxon>Alligatorinae</taxon>
        <taxon>Alligator</taxon>
    </lineage>
</organism>
<evidence type="ECO:0000313" key="1">
    <source>
        <dbReference type="EMBL" id="KYO47355.1"/>
    </source>
</evidence>
<gene>
    <name evidence="1" type="ORF">Y1Q_0001175</name>
</gene>
<dbReference type="Proteomes" id="UP000050525">
    <property type="component" value="Unassembled WGS sequence"/>
</dbReference>
<name>A0A151PF06_ALLMI</name>
<dbReference type="AlphaFoldDB" id="A0A151PF06"/>
<evidence type="ECO:0000313" key="2">
    <source>
        <dbReference type="Proteomes" id="UP000050525"/>
    </source>
</evidence>
<dbReference type="EMBL" id="AKHW03000422">
    <property type="protein sequence ID" value="KYO47355.1"/>
    <property type="molecule type" value="Genomic_DNA"/>
</dbReference>
<accession>A0A151PF06</accession>
<protein>
    <submittedName>
        <fullName evidence="1">Uncharacterized protein</fullName>
    </submittedName>
</protein>
<sequence>MRRGFDHPFLCLVAGPAASGSRNLCSCNSAYALLRQLSTGKQRVACVLLATGIVTSFQKLKKTCVVDVLLIVPTLPIYCMKIFRWNLKLNTPGTVYL</sequence>
<proteinExistence type="predicted"/>
<reference evidence="1 2" key="1">
    <citation type="journal article" date="2012" name="Genome Biol.">
        <title>Sequencing three crocodilian genomes to illuminate the evolution of archosaurs and amniotes.</title>
        <authorList>
            <person name="St John J.A."/>
            <person name="Braun E.L."/>
            <person name="Isberg S.R."/>
            <person name="Miles L.G."/>
            <person name="Chong A.Y."/>
            <person name="Gongora J."/>
            <person name="Dalzell P."/>
            <person name="Moran C."/>
            <person name="Bed'hom B."/>
            <person name="Abzhanov A."/>
            <person name="Burgess S.C."/>
            <person name="Cooksey A.M."/>
            <person name="Castoe T.A."/>
            <person name="Crawford N.G."/>
            <person name="Densmore L.D."/>
            <person name="Drew J.C."/>
            <person name="Edwards S.V."/>
            <person name="Faircloth B.C."/>
            <person name="Fujita M.K."/>
            <person name="Greenwold M.J."/>
            <person name="Hoffmann F.G."/>
            <person name="Howard J.M."/>
            <person name="Iguchi T."/>
            <person name="Janes D.E."/>
            <person name="Khan S.Y."/>
            <person name="Kohno S."/>
            <person name="de Koning A.J."/>
            <person name="Lance S.L."/>
            <person name="McCarthy F.M."/>
            <person name="McCormack J.E."/>
            <person name="Merchant M.E."/>
            <person name="Peterson D.G."/>
            <person name="Pollock D.D."/>
            <person name="Pourmand N."/>
            <person name="Raney B.J."/>
            <person name="Roessler K.A."/>
            <person name="Sanford J.R."/>
            <person name="Sawyer R.H."/>
            <person name="Schmidt C.J."/>
            <person name="Triplett E.W."/>
            <person name="Tuberville T.D."/>
            <person name="Venegas-Anaya M."/>
            <person name="Howard J.T."/>
            <person name="Jarvis E.D."/>
            <person name="Guillette L.J.Jr."/>
            <person name="Glenn T.C."/>
            <person name="Green R.E."/>
            <person name="Ray D.A."/>
        </authorList>
    </citation>
    <scope>NUCLEOTIDE SEQUENCE [LARGE SCALE GENOMIC DNA]</scope>
    <source>
        <strain evidence="1">KSC_2009_1</strain>
    </source>
</reference>
<keyword evidence="2" id="KW-1185">Reference proteome</keyword>